<keyword evidence="5 7" id="KW-0012">Acyltransferase</keyword>
<dbReference type="InterPro" id="IPR011004">
    <property type="entry name" value="Trimer_LpxA-like_sf"/>
</dbReference>
<organism evidence="9 10">
    <name type="scientific">Undibacterium piscinae</name>
    <dbReference type="NCBI Taxonomy" id="2495591"/>
    <lineage>
        <taxon>Bacteria</taxon>
        <taxon>Pseudomonadati</taxon>
        <taxon>Pseudomonadota</taxon>
        <taxon>Betaproteobacteria</taxon>
        <taxon>Burkholderiales</taxon>
        <taxon>Oxalobacteraceae</taxon>
        <taxon>Undibacterium</taxon>
    </lineage>
</organism>
<dbReference type="InterPro" id="IPR024688">
    <property type="entry name" value="Mac_dom"/>
</dbReference>
<dbReference type="EMBL" id="CP051152">
    <property type="protein sequence ID" value="QJQ05060.1"/>
    <property type="molecule type" value="Genomic_DNA"/>
</dbReference>
<dbReference type="Proteomes" id="UP000274350">
    <property type="component" value="Chromosome"/>
</dbReference>
<evidence type="ECO:0000256" key="1">
    <source>
        <dbReference type="ARBA" id="ARBA00007274"/>
    </source>
</evidence>
<accession>A0A6M4A2P2</accession>
<evidence type="ECO:0000313" key="9">
    <source>
        <dbReference type="EMBL" id="QJQ05060.1"/>
    </source>
</evidence>
<evidence type="ECO:0000256" key="3">
    <source>
        <dbReference type="ARBA" id="ARBA00022679"/>
    </source>
</evidence>
<name>A0A6M4A2P2_9BURK</name>
<dbReference type="FunFam" id="2.160.10.10:FF:000025">
    <property type="entry name" value="Hexapeptide-repeat containing-acetyltransferase"/>
    <property type="match status" value="1"/>
</dbReference>
<feature type="domain" description="Maltose/galactoside acetyltransferase" evidence="8">
    <location>
        <begin position="11"/>
        <end position="55"/>
    </location>
</feature>
<dbReference type="EC" id="2.3.1.-" evidence="7"/>
<protein>
    <recommendedName>
        <fullName evidence="7">Acetyltransferase</fullName>
        <ecNumber evidence="7">2.3.1.-</ecNumber>
    </recommendedName>
</protein>
<dbReference type="Gene3D" id="2.160.10.10">
    <property type="entry name" value="Hexapeptide repeat proteins"/>
    <property type="match status" value="1"/>
</dbReference>
<dbReference type="SUPFAM" id="SSF51161">
    <property type="entry name" value="Trimeric LpxA-like enzymes"/>
    <property type="match status" value="1"/>
</dbReference>
<dbReference type="PANTHER" id="PTHR43017">
    <property type="entry name" value="GALACTOSIDE O-ACETYLTRANSFERASE"/>
    <property type="match status" value="1"/>
</dbReference>
<evidence type="ECO:0000256" key="6">
    <source>
        <dbReference type="ARBA" id="ARBA00055587"/>
    </source>
</evidence>
<gene>
    <name evidence="9" type="ORF">EJG51_003365</name>
</gene>
<evidence type="ECO:0000313" key="10">
    <source>
        <dbReference type="Proteomes" id="UP000274350"/>
    </source>
</evidence>
<dbReference type="GO" id="GO:0008870">
    <property type="term" value="F:galactoside O-acetyltransferase activity"/>
    <property type="evidence" value="ECO:0007669"/>
    <property type="project" value="TreeGrafter"/>
</dbReference>
<dbReference type="AlphaFoldDB" id="A0A6M4A2P2"/>
<keyword evidence="3 7" id="KW-0808">Transferase</keyword>
<dbReference type="CDD" id="cd03357">
    <property type="entry name" value="LbH_MAT_GAT"/>
    <property type="match status" value="1"/>
</dbReference>
<sequence length="181" mass="19661">MTLTLPLPLSLFDAFAAENFSARKRAKLLCTQINAIPVHLLKQRLPLYQQLFGAVSSAFIEPDFYCDYGRNIYLGEDFFANHHCVMLDAAEIRIGARVLLGPAVHLYTTTHPVNAAQRAAGMQLCAPIHLEDDCWIGGNTVIMPSVTIGARAVVGAGSVVTKNIPADSVASGNPCRVQRRL</sequence>
<comment type="similarity">
    <text evidence="1 7">Belongs to the transferase hexapeptide repeat family.</text>
</comment>
<dbReference type="InterPro" id="IPR018357">
    <property type="entry name" value="Hexapep_transf_CS"/>
</dbReference>
<evidence type="ECO:0000256" key="2">
    <source>
        <dbReference type="ARBA" id="ARBA00022458"/>
    </source>
</evidence>
<dbReference type="PANTHER" id="PTHR43017:SF1">
    <property type="entry name" value="ACETYLTRANSFERASE YJL218W-RELATED"/>
    <property type="match status" value="1"/>
</dbReference>
<dbReference type="KEGG" id="upi:EJG51_003365"/>
<keyword evidence="2" id="KW-0536">Nodulation</keyword>
<evidence type="ECO:0000256" key="4">
    <source>
        <dbReference type="ARBA" id="ARBA00022737"/>
    </source>
</evidence>
<dbReference type="Pfam" id="PF00132">
    <property type="entry name" value="Hexapep"/>
    <property type="match status" value="1"/>
</dbReference>
<dbReference type="OrthoDB" id="8612290at2"/>
<reference evidence="9 10" key="1">
    <citation type="journal article" date="2019" name="Int. J. Syst. Evol. Microbiol.">
        <title>Undibacterium piscinae sp. nov., isolated from Korean shiner intestine.</title>
        <authorList>
            <person name="Lee S.Y."/>
            <person name="Kang W."/>
            <person name="Kim P.S."/>
            <person name="Kim H.S."/>
            <person name="Sung H."/>
            <person name="Shin N.R."/>
            <person name="Whon T.W."/>
            <person name="Yun J.H."/>
            <person name="Lee J.Y."/>
            <person name="Lee J.Y."/>
            <person name="Jung M.J."/>
            <person name="Jeong Y.S."/>
            <person name="Tak E.J."/>
            <person name="Han J.E."/>
            <person name="Hyun D.W."/>
            <person name="Kang M.S."/>
            <person name="Lee K.E."/>
            <person name="Lee B.H."/>
            <person name="Bae J.W."/>
        </authorList>
    </citation>
    <scope>NUCLEOTIDE SEQUENCE [LARGE SCALE GENOMIC DNA]</scope>
    <source>
        <strain evidence="9 10">S11R28</strain>
    </source>
</reference>
<dbReference type="InterPro" id="IPR001451">
    <property type="entry name" value="Hexapep"/>
</dbReference>
<evidence type="ECO:0000256" key="7">
    <source>
        <dbReference type="RuleBase" id="RU367021"/>
    </source>
</evidence>
<keyword evidence="10" id="KW-1185">Reference proteome</keyword>
<evidence type="ECO:0000259" key="8">
    <source>
        <dbReference type="Pfam" id="PF12464"/>
    </source>
</evidence>
<keyword evidence="4" id="KW-0677">Repeat</keyword>
<dbReference type="InterPro" id="IPR039369">
    <property type="entry name" value="LacA-like"/>
</dbReference>
<dbReference type="Pfam" id="PF12464">
    <property type="entry name" value="Mac"/>
    <property type="match status" value="1"/>
</dbReference>
<comment type="function">
    <text evidence="6">Acetyltransferase implicated in the O-acetylation of Nod factors.</text>
</comment>
<evidence type="ECO:0000256" key="5">
    <source>
        <dbReference type="ARBA" id="ARBA00023315"/>
    </source>
</evidence>
<dbReference type="PROSITE" id="PS00101">
    <property type="entry name" value="HEXAPEP_TRANSFERASES"/>
    <property type="match status" value="1"/>
</dbReference>
<proteinExistence type="inferred from homology"/>